<feature type="compositionally biased region" description="Acidic residues" evidence="1">
    <location>
        <begin position="55"/>
        <end position="66"/>
    </location>
</feature>
<feature type="region of interest" description="Disordered" evidence="1">
    <location>
        <begin position="43"/>
        <end position="66"/>
    </location>
</feature>
<protein>
    <submittedName>
        <fullName evidence="2">Uncharacterized protein</fullName>
    </submittedName>
</protein>
<accession>A0A382S7S9</accession>
<organism evidence="2">
    <name type="scientific">marine metagenome</name>
    <dbReference type="NCBI Taxonomy" id="408172"/>
    <lineage>
        <taxon>unclassified sequences</taxon>
        <taxon>metagenomes</taxon>
        <taxon>ecological metagenomes</taxon>
    </lineage>
</organism>
<feature type="compositionally biased region" description="Basic and acidic residues" evidence="1">
    <location>
        <begin position="43"/>
        <end position="54"/>
    </location>
</feature>
<dbReference type="AlphaFoldDB" id="A0A382S7S9"/>
<evidence type="ECO:0000313" key="2">
    <source>
        <dbReference type="EMBL" id="SVD05949.1"/>
    </source>
</evidence>
<dbReference type="EMBL" id="UINC01127070">
    <property type="protein sequence ID" value="SVD05949.1"/>
    <property type="molecule type" value="Genomic_DNA"/>
</dbReference>
<evidence type="ECO:0000256" key="1">
    <source>
        <dbReference type="SAM" id="MobiDB-lite"/>
    </source>
</evidence>
<name>A0A382S7S9_9ZZZZ</name>
<proteinExistence type="predicted"/>
<gene>
    <name evidence="2" type="ORF">METZ01_LOCUS358803</name>
</gene>
<sequence length="66" mass="7848">MKVDFDVNDHELSRDSIFEMFFQALNLERFVFNGIEVKPKTFRGEGHINERPEELSDLEQEDMVEV</sequence>
<reference evidence="2" key="1">
    <citation type="submission" date="2018-05" db="EMBL/GenBank/DDBJ databases">
        <authorList>
            <person name="Lanie J.A."/>
            <person name="Ng W.-L."/>
            <person name="Kazmierczak K.M."/>
            <person name="Andrzejewski T.M."/>
            <person name="Davidsen T.M."/>
            <person name="Wayne K.J."/>
            <person name="Tettelin H."/>
            <person name="Glass J.I."/>
            <person name="Rusch D."/>
            <person name="Podicherti R."/>
            <person name="Tsui H.-C.T."/>
            <person name="Winkler M.E."/>
        </authorList>
    </citation>
    <scope>NUCLEOTIDE SEQUENCE</scope>
</reference>